<name>A0A174H262_9CLOT</name>
<evidence type="ECO:0000256" key="7">
    <source>
        <dbReference type="SAM" id="Phobius"/>
    </source>
</evidence>
<reference evidence="8 9" key="1">
    <citation type="submission" date="2015-09" db="EMBL/GenBank/DDBJ databases">
        <authorList>
            <consortium name="Pathogen Informatics"/>
        </authorList>
    </citation>
    <scope>NUCLEOTIDE SEQUENCE [LARGE SCALE GENOMIC DNA]</scope>
    <source>
        <strain evidence="8 9">2789STDY5834855</strain>
    </source>
</reference>
<comment type="similarity">
    <text evidence="2">Belongs to the UPF0718 family.</text>
</comment>
<dbReference type="PANTHER" id="PTHR34184">
    <property type="entry name" value="UPF0718 PROTEIN YCGR"/>
    <property type="match status" value="1"/>
</dbReference>
<feature type="transmembrane region" description="Helical" evidence="7">
    <location>
        <begin position="282"/>
        <end position="301"/>
    </location>
</feature>
<dbReference type="InterPro" id="IPR052923">
    <property type="entry name" value="UPF0718"/>
</dbReference>
<comment type="subcellular location">
    <subcellularLocation>
        <location evidence="1">Cell membrane</location>
        <topology evidence="1">Multi-pass membrane protein</topology>
    </subcellularLocation>
</comment>
<protein>
    <submittedName>
        <fullName evidence="8">Permease</fullName>
    </submittedName>
</protein>
<dbReference type="AlphaFoldDB" id="A0A174H262"/>
<evidence type="ECO:0000256" key="3">
    <source>
        <dbReference type="ARBA" id="ARBA00022475"/>
    </source>
</evidence>
<dbReference type="GO" id="GO:0005886">
    <property type="term" value="C:plasma membrane"/>
    <property type="evidence" value="ECO:0007669"/>
    <property type="project" value="UniProtKB-SubCell"/>
</dbReference>
<feature type="transmembrane region" description="Helical" evidence="7">
    <location>
        <begin position="218"/>
        <end position="235"/>
    </location>
</feature>
<evidence type="ECO:0000256" key="2">
    <source>
        <dbReference type="ARBA" id="ARBA00006386"/>
    </source>
</evidence>
<dbReference type="PANTHER" id="PTHR34184:SF4">
    <property type="entry name" value="UPF0718 PROTEIN YCGR"/>
    <property type="match status" value="1"/>
</dbReference>
<evidence type="ECO:0000256" key="1">
    <source>
        <dbReference type="ARBA" id="ARBA00004651"/>
    </source>
</evidence>
<feature type="transmembrane region" description="Helical" evidence="7">
    <location>
        <begin position="117"/>
        <end position="140"/>
    </location>
</feature>
<organism evidence="8 9">
    <name type="scientific">Clostridium disporicum</name>
    <dbReference type="NCBI Taxonomy" id="84024"/>
    <lineage>
        <taxon>Bacteria</taxon>
        <taxon>Bacillati</taxon>
        <taxon>Bacillota</taxon>
        <taxon>Clostridia</taxon>
        <taxon>Eubacteriales</taxon>
        <taxon>Clostridiaceae</taxon>
        <taxon>Clostridium</taxon>
    </lineage>
</organism>
<keyword evidence="5 7" id="KW-1133">Transmembrane helix</keyword>
<evidence type="ECO:0000256" key="5">
    <source>
        <dbReference type="ARBA" id="ARBA00022989"/>
    </source>
</evidence>
<feature type="transmembrane region" description="Helical" evidence="7">
    <location>
        <begin position="12"/>
        <end position="37"/>
    </location>
</feature>
<evidence type="ECO:0000256" key="4">
    <source>
        <dbReference type="ARBA" id="ARBA00022692"/>
    </source>
</evidence>
<evidence type="ECO:0000313" key="9">
    <source>
        <dbReference type="Proteomes" id="UP000095558"/>
    </source>
</evidence>
<dbReference type="Proteomes" id="UP000095558">
    <property type="component" value="Unassembled WGS sequence"/>
</dbReference>
<dbReference type="GeneID" id="83011475"/>
<evidence type="ECO:0000256" key="6">
    <source>
        <dbReference type="ARBA" id="ARBA00023136"/>
    </source>
</evidence>
<dbReference type="Pfam" id="PF03773">
    <property type="entry name" value="ArsP_1"/>
    <property type="match status" value="1"/>
</dbReference>
<gene>
    <name evidence="8" type="ORF">ERS852470_03072</name>
</gene>
<sequence length="302" mass="33128">MSISKFESWMWSYLGIIVEALPFLLIGAVLSAIIQIYVSDDFIKKIIPKNSIIGYFIAAIAGIFFPVCECAIVPIARSLIKKGLPVGVGITFMLAVPIVNPVVIMSTYYAFPDNISVVIYRTIGGVVGALIVGLLTGIMYDKKKKNEVVKDDNVGLYCDCCTYSNNYYISLKGKIKNLILNASNEFLNISIYFIFGAFLSSIFVVFMQDSLINNMTSGKTIGIIIMMCLGFLLSLCSEADAFVAKGFMDNFGVAGVIAFLILGPMMDLKNLILAFGFFKKKFVLKLLAMISVVVFLICLVVV</sequence>
<dbReference type="OrthoDB" id="9810876at2"/>
<dbReference type="EMBL" id="CYZV01000040">
    <property type="protein sequence ID" value="CUO68933.1"/>
    <property type="molecule type" value="Genomic_DNA"/>
</dbReference>
<keyword evidence="3" id="KW-1003">Cell membrane</keyword>
<proteinExistence type="inferred from homology"/>
<keyword evidence="6 7" id="KW-0472">Membrane</keyword>
<feature type="transmembrane region" description="Helical" evidence="7">
    <location>
        <begin position="186"/>
        <end position="206"/>
    </location>
</feature>
<evidence type="ECO:0000313" key="8">
    <source>
        <dbReference type="EMBL" id="CUO68933.1"/>
    </source>
</evidence>
<dbReference type="InterPro" id="IPR005524">
    <property type="entry name" value="DUF318"/>
</dbReference>
<feature type="transmembrane region" description="Helical" evidence="7">
    <location>
        <begin position="52"/>
        <end position="76"/>
    </location>
</feature>
<accession>A0A174H262</accession>
<feature type="transmembrane region" description="Helical" evidence="7">
    <location>
        <begin position="88"/>
        <end position="111"/>
    </location>
</feature>
<dbReference type="RefSeq" id="WP_052330627.1">
    <property type="nucleotide sequence ID" value="NZ_CYYT01000049.1"/>
</dbReference>
<keyword evidence="4 7" id="KW-0812">Transmembrane</keyword>